<evidence type="ECO:0000313" key="4">
    <source>
        <dbReference type="Proteomes" id="UP000681341"/>
    </source>
</evidence>
<dbReference type="EMBL" id="JAGFNP010000004">
    <property type="protein sequence ID" value="MBO3732977.1"/>
    <property type="molecule type" value="Genomic_DNA"/>
</dbReference>
<feature type="signal peptide" evidence="2">
    <location>
        <begin position="1"/>
        <end position="19"/>
    </location>
</feature>
<feature type="chain" id="PRO_5045643461" evidence="2">
    <location>
        <begin position="20"/>
        <end position="391"/>
    </location>
</feature>
<accession>A0ABS3U5L6</accession>
<comment type="caution">
    <text evidence="3">The sequence shown here is derived from an EMBL/GenBank/DDBJ whole genome shotgun (WGS) entry which is preliminary data.</text>
</comment>
<keyword evidence="1" id="KW-0175">Coiled coil</keyword>
<feature type="coiled-coil region" evidence="1">
    <location>
        <begin position="38"/>
        <end position="65"/>
    </location>
</feature>
<dbReference type="Proteomes" id="UP000681341">
    <property type="component" value="Unassembled WGS sequence"/>
</dbReference>
<sequence>MSTPFVRLPVLVLALVAAAACTGPEEDRRASIDDESQLLEVVNENRRLEAELAESERRLVEDCLEEQGFPVHDQVELATRWHVAEQEALVEDYPFASFLPDPEAAAEWGYGQWAYSGEGWASGAGDAFNEATGADQPWLDLDNTAFDDLALEEKRAWYAAFGGEEYAASIGAFSSGAMADDDSTEGGDDGAIVIDPELQEAVAPGGCLLEMVEAVHGEAEAVPATGGAVGTVWTWGPRSPQEAADWEALREAYREAVIEPEAAFLECVAAGGWGDWEFDRTGGLPVAAYFNQIYYPDSEIITVQDGLVVEPGSVPEPPDDLPSDLESQQAYEIDMALGFIDCAETTGYREAAEAAYHRVHLDLFLTMDEELYAYQDDLRGVIAAAQDVLGG</sequence>
<name>A0ABS3U5L6_9ACTN</name>
<keyword evidence="2" id="KW-0732">Signal</keyword>
<protein>
    <submittedName>
        <fullName evidence="3">Uncharacterized protein</fullName>
    </submittedName>
</protein>
<gene>
    <name evidence="3" type="ORF">J5V16_09095</name>
</gene>
<reference evidence="3 4" key="1">
    <citation type="submission" date="2021-03" db="EMBL/GenBank/DDBJ databases">
        <title>Glycomyces sp. nov., a novel actinomycete isolated from soil.</title>
        <authorList>
            <person name="Yang X."/>
            <person name="Xu X."/>
        </authorList>
    </citation>
    <scope>NUCLEOTIDE SEQUENCE [LARGE SCALE GENOMIC DNA]</scope>
    <source>
        <strain evidence="3 4">NEAU-S30</strain>
    </source>
</reference>
<keyword evidence="4" id="KW-1185">Reference proteome</keyword>
<evidence type="ECO:0000313" key="3">
    <source>
        <dbReference type="EMBL" id="MBO3732977.1"/>
    </source>
</evidence>
<evidence type="ECO:0000256" key="1">
    <source>
        <dbReference type="SAM" id="Coils"/>
    </source>
</evidence>
<proteinExistence type="predicted"/>
<organism evidence="3 4">
    <name type="scientific">Glycomyces niveus</name>
    <dbReference type="NCBI Taxonomy" id="2820287"/>
    <lineage>
        <taxon>Bacteria</taxon>
        <taxon>Bacillati</taxon>
        <taxon>Actinomycetota</taxon>
        <taxon>Actinomycetes</taxon>
        <taxon>Glycomycetales</taxon>
        <taxon>Glycomycetaceae</taxon>
        <taxon>Glycomyces</taxon>
    </lineage>
</organism>
<dbReference type="RefSeq" id="WP_208495787.1">
    <property type="nucleotide sequence ID" value="NZ_JAGFNP010000004.1"/>
</dbReference>
<evidence type="ECO:0000256" key="2">
    <source>
        <dbReference type="SAM" id="SignalP"/>
    </source>
</evidence>
<dbReference type="PROSITE" id="PS51257">
    <property type="entry name" value="PROKAR_LIPOPROTEIN"/>
    <property type="match status" value="1"/>
</dbReference>